<dbReference type="EMBL" id="SHOA02000001">
    <property type="protein sequence ID" value="TDH65716.1"/>
    <property type="molecule type" value="Genomic_DNA"/>
</dbReference>
<dbReference type="Proteomes" id="UP000294530">
    <property type="component" value="Unassembled WGS sequence"/>
</dbReference>
<sequence length="65" mass="7706">MFNSLRWRMSKFELEMERRLKLMVIQRHSIFWKDVLHFMPSKKLIAIDGRVGASTIVVQIDGCIV</sequence>
<comment type="caution">
    <text evidence="1">The sequence shown here is derived from an EMBL/GenBank/DDBJ whole genome shotgun (WGS) entry which is preliminary data.</text>
</comment>
<dbReference type="GeneID" id="94344445"/>
<evidence type="ECO:0000313" key="2">
    <source>
        <dbReference type="Proteomes" id="UP000294530"/>
    </source>
</evidence>
<proteinExistence type="predicted"/>
<dbReference type="RefSeq" id="XP_067815215.1">
    <property type="nucleotide sequence ID" value="XM_067958774.1"/>
</dbReference>
<organism evidence="1 2">
    <name type="scientific">Bremia lactucae</name>
    <name type="common">Lettuce downy mildew</name>
    <dbReference type="NCBI Taxonomy" id="4779"/>
    <lineage>
        <taxon>Eukaryota</taxon>
        <taxon>Sar</taxon>
        <taxon>Stramenopiles</taxon>
        <taxon>Oomycota</taxon>
        <taxon>Peronosporomycetes</taxon>
        <taxon>Peronosporales</taxon>
        <taxon>Peronosporaceae</taxon>
        <taxon>Bremia</taxon>
    </lineage>
</organism>
<evidence type="ECO:0000313" key="1">
    <source>
        <dbReference type="EMBL" id="TDH65716.1"/>
    </source>
</evidence>
<name>A0A976IBP9_BRELC</name>
<protein>
    <submittedName>
        <fullName evidence="1">Uncharacterized protein</fullName>
    </submittedName>
</protein>
<dbReference type="AlphaFoldDB" id="A0A976IBP9"/>
<reference evidence="1 2" key="1">
    <citation type="journal article" date="2021" name="Genome Biol.">
        <title>AFLAP: assembly-free linkage analysis pipeline using k-mers from genome sequencing data.</title>
        <authorList>
            <person name="Fletcher K."/>
            <person name="Zhang L."/>
            <person name="Gil J."/>
            <person name="Han R."/>
            <person name="Cavanaugh K."/>
            <person name="Michelmore R."/>
        </authorList>
    </citation>
    <scope>NUCLEOTIDE SEQUENCE [LARGE SCALE GENOMIC DNA]</scope>
    <source>
        <strain evidence="1 2">SF5</strain>
    </source>
</reference>
<gene>
    <name evidence="1" type="ORF">CCR75_000668</name>
</gene>
<accession>A0A976IBP9</accession>
<keyword evidence="2" id="KW-1185">Reference proteome</keyword>
<dbReference type="KEGG" id="blac:94344445"/>